<evidence type="ECO:0000313" key="2">
    <source>
        <dbReference type="EMBL" id="HDD53266.1"/>
    </source>
</evidence>
<dbReference type="EMBL" id="DQWS01000161">
    <property type="protein sequence ID" value="HDD53266.1"/>
    <property type="molecule type" value="Genomic_DNA"/>
</dbReference>
<evidence type="ECO:0000256" key="1">
    <source>
        <dbReference type="SAM" id="Phobius"/>
    </source>
</evidence>
<protein>
    <submittedName>
        <fullName evidence="2">Uncharacterized protein</fullName>
    </submittedName>
</protein>
<name>A0A7C0Y8S6_9BACT</name>
<reference evidence="2" key="1">
    <citation type="journal article" date="2020" name="mSystems">
        <title>Genome- and Community-Level Interaction Insights into Carbon Utilization and Element Cycling Functions of Hydrothermarchaeota in Hydrothermal Sediment.</title>
        <authorList>
            <person name="Zhou Z."/>
            <person name="Liu Y."/>
            <person name="Xu W."/>
            <person name="Pan J."/>
            <person name="Luo Z.H."/>
            <person name="Li M."/>
        </authorList>
    </citation>
    <scope>NUCLEOTIDE SEQUENCE [LARGE SCALE GENOMIC DNA]</scope>
    <source>
        <strain evidence="2">HyVt-115</strain>
    </source>
</reference>
<gene>
    <name evidence="2" type="ORF">ENF32_04280</name>
</gene>
<organism evidence="2">
    <name type="scientific">Thermosulfidibacter takaii</name>
    <dbReference type="NCBI Taxonomy" id="412593"/>
    <lineage>
        <taxon>Bacteria</taxon>
        <taxon>Pseudomonadati</taxon>
        <taxon>Thermosulfidibacterota</taxon>
        <taxon>Thermosulfidibacteria</taxon>
        <taxon>Thermosulfidibacterales</taxon>
        <taxon>Thermosulfidibacteraceae</taxon>
    </lineage>
</organism>
<dbReference type="Proteomes" id="UP000885690">
    <property type="component" value="Unassembled WGS sequence"/>
</dbReference>
<dbReference type="AlphaFoldDB" id="A0A7C0Y8S6"/>
<accession>A0A7C0Y8S6</accession>
<keyword evidence="1" id="KW-1133">Transmembrane helix</keyword>
<proteinExistence type="predicted"/>
<sequence>MKVSKEVFGALIGASLVLTVLYPLGHRRNLKLAKRMAALLEEQLQPQDQEYTWLGGVMGFTGEFKVPGFRKVMVVYRLLPRQSVLWLPFHFLTGDRDTVQALFYLKEPPSQEIHLVKGGLLSRPKIYNLASLREKRMKRRGGKVRVLYERDPDPAERLADFLGDELPLVRHLAVTKEKGVFYLELPLPPSHLEKGASLLGRVVHKRPALEKVI</sequence>
<comment type="caution">
    <text evidence="2">The sequence shown here is derived from an EMBL/GenBank/DDBJ whole genome shotgun (WGS) entry which is preliminary data.</text>
</comment>
<keyword evidence="1" id="KW-0472">Membrane</keyword>
<feature type="transmembrane region" description="Helical" evidence="1">
    <location>
        <begin position="6"/>
        <end position="25"/>
    </location>
</feature>
<keyword evidence="1" id="KW-0812">Transmembrane</keyword>